<protein>
    <submittedName>
        <fullName evidence="8">MFS general substrate transporter</fullName>
    </submittedName>
</protein>
<evidence type="ECO:0000256" key="2">
    <source>
        <dbReference type="ARBA" id="ARBA00022448"/>
    </source>
</evidence>
<dbReference type="InterPro" id="IPR036259">
    <property type="entry name" value="MFS_trans_sf"/>
</dbReference>
<evidence type="ECO:0000256" key="5">
    <source>
        <dbReference type="ARBA" id="ARBA00023136"/>
    </source>
</evidence>
<dbReference type="Gene3D" id="1.20.1250.20">
    <property type="entry name" value="MFS general substrate transporter like domains"/>
    <property type="match status" value="1"/>
</dbReference>
<feature type="transmembrane region" description="Helical" evidence="6">
    <location>
        <begin position="106"/>
        <end position="127"/>
    </location>
</feature>
<feature type="transmembrane region" description="Helical" evidence="6">
    <location>
        <begin position="479"/>
        <end position="501"/>
    </location>
</feature>
<keyword evidence="5 6" id="KW-0472">Membrane</keyword>
<feature type="transmembrane region" description="Helical" evidence="6">
    <location>
        <begin position="376"/>
        <end position="395"/>
    </location>
</feature>
<dbReference type="PANTHER" id="PTHR23504">
    <property type="entry name" value="MAJOR FACILITATOR SUPERFAMILY DOMAIN-CONTAINING PROTEIN 10"/>
    <property type="match status" value="1"/>
</dbReference>
<feature type="transmembrane region" description="Helical" evidence="6">
    <location>
        <begin position="342"/>
        <end position="364"/>
    </location>
</feature>
<dbReference type="PANTHER" id="PTHR23504:SF6">
    <property type="entry name" value="MULTIDRUG TRANSPORTER, PUTATIVE (AFU_ORTHOLOGUE AFUA_4G08740)-RELATED"/>
    <property type="match status" value="1"/>
</dbReference>
<dbReference type="KEGG" id="psco:LY89DRAFT_700692"/>
<dbReference type="GO" id="GO:0016020">
    <property type="term" value="C:membrane"/>
    <property type="evidence" value="ECO:0007669"/>
    <property type="project" value="UniProtKB-SubCell"/>
</dbReference>
<sequence length="530" mass="58185">MSLPHKKQLIVLTLARLSEPLVQTSLQSYMFYQLKSFDESLPDSTIATQAGMMASSFTGAQFLTAMMWGRISDSERGGRKMVLLIGLFGTCLSCLGFGFSKTFWQALFFRTLGGALNGNIGVMRTMVSEIVQEKKYQSRAFLLFPMCFNIGVIIGPILGGLLADPAHSYPSLFGNVAFFKRFPYAPPNILSAVFLLSATLGIFFGLSETLESLRHKEDFGTKCGRKIAEIFRGGNSQDPTHAYTALSGDESFPEPDVEMTLVTPTTPRKKAVPRWKQKLPFRRMFTYNVVCTLIAHSLMATHLGTFNSLWFVFLSTPVAAKDFHRRLPFHFTGGLGMPPRDVGFAMAVLGFLGISMQLFIYPYINAKLGTVKSWRIFLYFFPIAYILVPFLAIVPSKTPPPAEKDGILVWTALCLVLFLQVTGRTFALPATTILVNNASPHPSILGTMHGVAQSLSSAGRTVGPALGGTMYGLGLRRGVVGGIFWGLSALALINCLASNWVKEGNGHELILEGDEEAEAEFQAEFRRSEG</sequence>
<dbReference type="GeneID" id="28826866"/>
<dbReference type="OrthoDB" id="10262656at2759"/>
<organism evidence="8 9">
    <name type="scientific">Mollisia scopiformis</name>
    <name type="common">Conifer needle endophyte fungus</name>
    <name type="synonym">Phialocephala scopiformis</name>
    <dbReference type="NCBI Taxonomy" id="149040"/>
    <lineage>
        <taxon>Eukaryota</taxon>
        <taxon>Fungi</taxon>
        <taxon>Dikarya</taxon>
        <taxon>Ascomycota</taxon>
        <taxon>Pezizomycotina</taxon>
        <taxon>Leotiomycetes</taxon>
        <taxon>Helotiales</taxon>
        <taxon>Mollisiaceae</taxon>
        <taxon>Mollisia</taxon>
    </lineage>
</organism>
<dbReference type="Proteomes" id="UP000070700">
    <property type="component" value="Unassembled WGS sequence"/>
</dbReference>
<evidence type="ECO:0000313" key="9">
    <source>
        <dbReference type="Proteomes" id="UP000070700"/>
    </source>
</evidence>
<feature type="transmembrane region" description="Helical" evidence="6">
    <location>
        <begin position="284"/>
        <end position="304"/>
    </location>
</feature>
<feature type="transmembrane region" description="Helical" evidence="6">
    <location>
        <begin position="139"/>
        <end position="163"/>
    </location>
</feature>
<comment type="subcellular location">
    <subcellularLocation>
        <location evidence="1">Membrane</location>
        <topology evidence="1">Multi-pass membrane protein</topology>
    </subcellularLocation>
</comment>
<dbReference type="Pfam" id="PF07690">
    <property type="entry name" value="MFS_1"/>
    <property type="match status" value="1"/>
</dbReference>
<dbReference type="EMBL" id="KQ947428">
    <property type="protein sequence ID" value="KUJ10804.1"/>
    <property type="molecule type" value="Genomic_DNA"/>
</dbReference>
<evidence type="ECO:0000256" key="6">
    <source>
        <dbReference type="SAM" id="Phobius"/>
    </source>
</evidence>
<feature type="domain" description="Major facilitator superfamily (MFS) profile" evidence="7">
    <location>
        <begin position="8"/>
        <end position="506"/>
    </location>
</feature>
<feature type="transmembrane region" description="Helical" evidence="6">
    <location>
        <begin position="44"/>
        <end position="69"/>
    </location>
</feature>
<evidence type="ECO:0000256" key="1">
    <source>
        <dbReference type="ARBA" id="ARBA00004141"/>
    </source>
</evidence>
<dbReference type="InParanoid" id="A0A194WT04"/>
<feature type="transmembrane region" description="Helical" evidence="6">
    <location>
        <begin position="189"/>
        <end position="206"/>
    </location>
</feature>
<keyword evidence="4 6" id="KW-1133">Transmembrane helix</keyword>
<reference evidence="8 9" key="1">
    <citation type="submission" date="2015-10" db="EMBL/GenBank/DDBJ databases">
        <title>Full genome of DAOMC 229536 Phialocephala scopiformis, a fungal endophyte of spruce producing the potent anti-insectan compound rugulosin.</title>
        <authorList>
            <consortium name="DOE Joint Genome Institute"/>
            <person name="Walker A.K."/>
            <person name="Frasz S.L."/>
            <person name="Seifert K.A."/>
            <person name="Miller J.D."/>
            <person name="Mondo S.J."/>
            <person name="Labutti K."/>
            <person name="Lipzen A."/>
            <person name="Dockter R."/>
            <person name="Kennedy M."/>
            <person name="Grigoriev I.V."/>
            <person name="Spatafora J.W."/>
        </authorList>
    </citation>
    <scope>NUCLEOTIDE SEQUENCE [LARGE SCALE GENOMIC DNA]</scope>
    <source>
        <strain evidence="8 9">CBS 120377</strain>
    </source>
</reference>
<dbReference type="RefSeq" id="XP_018065159.1">
    <property type="nucleotide sequence ID" value="XM_018217140.1"/>
</dbReference>
<keyword evidence="9" id="KW-1185">Reference proteome</keyword>
<evidence type="ECO:0000259" key="7">
    <source>
        <dbReference type="PROSITE" id="PS50850"/>
    </source>
</evidence>
<dbReference type="InterPro" id="IPR020846">
    <property type="entry name" value="MFS_dom"/>
</dbReference>
<dbReference type="GO" id="GO:0022857">
    <property type="term" value="F:transmembrane transporter activity"/>
    <property type="evidence" value="ECO:0007669"/>
    <property type="project" value="InterPro"/>
</dbReference>
<evidence type="ECO:0000256" key="4">
    <source>
        <dbReference type="ARBA" id="ARBA00022989"/>
    </source>
</evidence>
<proteinExistence type="predicted"/>
<keyword evidence="2" id="KW-0813">Transport</keyword>
<evidence type="ECO:0000256" key="3">
    <source>
        <dbReference type="ARBA" id="ARBA00022692"/>
    </source>
</evidence>
<dbReference type="PROSITE" id="PS50850">
    <property type="entry name" value="MFS"/>
    <property type="match status" value="1"/>
</dbReference>
<name>A0A194WT04_MOLSC</name>
<dbReference type="InterPro" id="IPR011701">
    <property type="entry name" value="MFS"/>
</dbReference>
<dbReference type="AlphaFoldDB" id="A0A194WT04"/>
<evidence type="ECO:0000313" key="8">
    <source>
        <dbReference type="EMBL" id="KUJ10804.1"/>
    </source>
</evidence>
<accession>A0A194WT04</accession>
<gene>
    <name evidence="8" type="ORF">LY89DRAFT_700692</name>
</gene>
<dbReference type="SUPFAM" id="SSF103473">
    <property type="entry name" value="MFS general substrate transporter"/>
    <property type="match status" value="1"/>
</dbReference>
<keyword evidence="3 6" id="KW-0812">Transmembrane</keyword>
<feature type="transmembrane region" description="Helical" evidence="6">
    <location>
        <begin position="407"/>
        <end position="427"/>
    </location>
</feature>
<feature type="transmembrane region" description="Helical" evidence="6">
    <location>
        <begin position="81"/>
        <end position="100"/>
    </location>
</feature>